<dbReference type="GO" id="GO:0004497">
    <property type="term" value="F:monooxygenase activity"/>
    <property type="evidence" value="ECO:0007669"/>
    <property type="project" value="UniProtKB-UniRule"/>
</dbReference>
<comment type="catalytic activity">
    <reaction evidence="5">
        <text>a tetracycline + NADPH + O2 + H(+) = an 11a-hydroxytetracycline + NADP(+) + H2O</text>
        <dbReference type="Rhea" id="RHEA:61444"/>
        <dbReference type="ChEBI" id="CHEBI:15377"/>
        <dbReference type="ChEBI" id="CHEBI:15378"/>
        <dbReference type="ChEBI" id="CHEBI:15379"/>
        <dbReference type="ChEBI" id="CHEBI:57783"/>
        <dbReference type="ChEBI" id="CHEBI:58349"/>
        <dbReference type="ChEBI" id="CHEBI:144644"/>
        <dbReference type="ChEBI" id="CHEBI:144645"/>
    </reaction>
</comment>
<feature type="binding site" evidence="5">
    <location>
        <position position="103"/>
    </location>
    <ligand>
        <name>FAD</name>
        <dbReference type="ChEBI" id="CHEBI:57692"/>
    </ligand>
</feature>
<dbReference type="Pfam" id="PF01494">
    <property type="entry name" value="FAD_binding_3"/>
    <property type="match status" value="2"/>
</dbReference>
<dbReference type="PRINTS" id="PR00420">
    <property type="entry name" value="RNGMNOXGNASE"/>
</dbReference>
<evidence type="ECO:0000256" key="1">
    <source>
        <dbReference type="ARBA" id="ARBA00022630"/>
    </source>
</evidence>
<dbReference type="EC" id="1.14.13.-" evidence="5"/>
<keyword evidence="1 5" id="KW-0285">Flavoprotein</keyword>
<keyword evidence="5" id="KW-0963">Cytoplasm</keyword>
<keyword evidence="2 5" id="KW-0274">FAD</keyword>
<feature type="domain" description="FAD-binding" evidence="6">
    <location>
        <begin position="288"/>
        <end position="346"/>
    </location>
</feature>
<comment type="subunit">
    <text evidence="5">Monomer.</text>
</comment>
<keyword evidence="3 5" id="KW-0560">Oxidoreductase</keyword>
<evidence type="ECO:0000256" key="5">
    <source>
        <dbReference type="HAMAP-Rule" id="MF_00845"/>
    </source>
</evidence>
<comment type="similarity">
    <text evidence="5">Belongs to the aromatic-ring hydroxylase family. TetX subfamily.</text>
</comment>
<dbReference type="InterPro" id="IPR036188">
    <property type="entry name" value="FAD/NAD-bd_sf"/>
</dbReference>
<dbReference type="PANTHER" id="PTHR46972">
    <property type="entry name" value="MONOOXYGENASE ASQM-RELATED"/>
    <property type="match status" value="1"/>
</dbReference>
<evidence type="ECO:0000313" key="7">
    <source>
        <dbReference type="EMBL" id="OHT19732.1"/>
    </source>
</evidence>
<dbReference type="InterPro" id="IPR043683">
    <property type="entry name" value="TetX_monooxygenase"/>
</dbReference>
<sequence length="378" mass="40172">MRKEIAIVGAGLGGLMLARVLHVNGIPATIYEAEATASARAQGGLLDIHEHNGQRALRDAGLLDAFQGLVRPGEDAKRVVDQNGNILFDSPGDRASTRPEVDRGELRDMLIGSLPAGTIRWGRKVTSIATDRGRHMIIFADGATVAADMVVGADGAWSKVRPLLSDARPVYAGTCFIEIALLDGSARHRASIDAIGSGTLIAAAPGKGIMAHRYADGTGRGYAALDKPEDWIRTIDFGDARAGLAHVAGHFEGWAPHLTAFIIDSQIEPLLRPIYALPAAHRWNRVPGLTLVGDAAHLMSPFAGEGANLAMHDGAELAKAIIRHPDHIEAALAAYETDLFPRSREAAEASARNLARFFGDGAPWSVVELFQQIAHAVA</sequence>
<keyword evidence="5" id="KW-0547">Nucleotide-binding</keyword>
<keyword evidence="8" id="KW-1185">Reference proteome</keyword>
<comment type="cofactor">
    <cofactor evidence="5">
        <name>FAD</name>
        <dbReference type="ChEBI" id="CHEBI:57692"/>
    </cofactor>
</comment>
<evidence type="ECO:0000259" key="6">
    <source>
        <dbReference type="Pfam" id="PF01494"/>
    </source>
</evidence>
<comment type="caution">
    <text evidence="7">The sequence shown here is derived from an EMBL/GenBank/DDBJ whole genome shotgun (WGS) entry which is preliminary data.</text>
</comment>
<dbReference type="GO" id="GO:0071949">
    <property type="term" value="F:FAD binding"/>
    <property type="evidence" value="ECO:0007669"/>
    <property type="project" value="InterPro"/>
</dbReference>
<feature type="binding site" evidence="5">
    <location>
        <position position="47"/>
    </location>
    <ligand>
        <name>FAD</name>
        <dbReference type="ChEBI" id="CHEBI:57692"/>
    </ligand>
</feature>
<evidence type="ECO:0000313" key="8">
    <source>
        <dbReference type="Proteomes" id="UP000179467"/>
    </source>
</evidence>
<dbReference type="SUPFAM" id="SSF51905">
    <property type="entry name" value="FAD/NAD(P)-binding domain"/>
    <property type="match status" value="1"/>
</dbReference>
<dbReference type="InterPro" id="IPR002938">
    <property type="entry name" value="FAD-bd"/>
</dbReference>
<feature type="domain" description="FAD-binding" evidence="6">
    <location>
        <begin position="4"/>
        <end position="165"/>
    </location>
</feature>
<dbReference type="HAMAP" id="MF_00845">
    <property type="entry name" value="TetX_monooxygenase"/>
    <property type="match status" value="1"/>
</dbReference>
<gene>
    <name evidence="7" type="primary">hpxO</name>
    <name evidence="7" type="ORF">BHE75_01720</name>
</gene>
<feature type="binding site" evidence="5">
    <location>
        <position position="294"/>
    </location>
    <ligand>
        <name>FAD</name>
        <dbReference type="ChEBI" id="CHEBI:57692"/>
    </ligand>
</feature>
<dbReference type="EMBL" id="MIPT01000001">
    <property type="protein sequence ID" value="OHT19732.1"/>
    <property type="molecule type" value="Genomic_DNA"/>
</dbReference>
<dbReference type="RefSeq" id="WP_070933607.1">
    <property type="nucleotide sequence ID" value="NZ_MIPT01000001.1"/>
</dbReference>
<evidence type="ECO:0000256" key="3">
    <source>
        <dbReference type="ARBA" id="ARBA00023002"/>
    </source>
</evidence>
<evidence type="ECO:0000256" key="2">
    <source>
        <dbReference type="ARBA" id="ARBA00022827"/>
    </source>
</evidence>
<keyword evidence="4 5" id="KW-0503">Monooxygenase</keyword>
<dbReference type="Proteomes" id="UP000179467">
    <property type="component" value="Unassembled WGS sequence"/>
</dbReference>
<accession>A0A1S1HD25</accession>
<dbReference type="OrthoDB" id="4230779at2"/>
<dbReference type="GO" id="GO:0005737">
    <property type="term" value="C:cytoplasm"/>
    <property type="evidence" value="ECO:0007669"/>
    <property type="project" value="UniProtKB-SubCell"/>
</dbReference>
<protein>
    <recommendedName>
        <fullName evidence="5">Flavin-dependent monooxygenase</fullName>
    </recommendedName>
    <alternativeName>
        <fullName evidence="5">TetX monooxygenase</fullName>
        <shortName evidence="5">TetX</shortName>
        <ecNumber evidence="5">1.14.13.-</ecNumber>
    </alternativeName>
</protein>
<evidence type="ECO:0000256" key="4">
    <source>
        <dbReference type="ARBA" id="ARBA00023033"/>
    </source>
</evidence>
<dbReference type="PANTHER" id="PTHR46972:SF1">
    <property type="entry name" value="FAD DEPENDENT OXIDOREDUCTASE DOMAIN-CONTAINING PROTEIN"/>
    <property type="match status" value="1"/>
</dbReference>
<feature type="binding site" evidence="5">
    <location>
        <position position="40"/>
    </location>
    <ligand>
        <name>NADPH</name>
        <dbReference type="ChEBI" id="CHEBI:57783"/>
    </ligand>
</feature>
<dbReference type="Gene3D" id="3.50.50.60">
    <property type="entry name" value="FAD/NAD(P)-binding domain"/>
    <property type="match status" value="1"/>
</dbReference>
<dbReference type="GO" id="GO:0046677">
    <property type="term" value="P:response to antibiotic"/>
    <property type="evidence" value="ECO:0007669"/>
    <property type="project" value="InterPro"/>
</dbReference>
<keyword evidence="5" id="KW-0521">NADP</keyword>
<comment type="domain">
    <text evidence="5">Consists of an N-terminal FAD-binding domain with a Rossman fold and a C-terminal substrate-binding domain.</text>
</comment>
<comment type="function">
    <text evidence="5">An FAD-requiring monooxygenase active on some tetracycline antibiotic derivatives, which leads to their inactivation. Hydroxylates carbon 11a of tetracycline and some analogs.</text>
</comment>
<organism evidence="7 8">
    <name type="scientific">Edaphosphingomonas haloaromaticamans</name>
    <dbReference type="NCBI Taxonomy" id="653954"/>
    <lineage>
        <taxon>Bacteria</taxon>
        <taxon>Pseudomonadati</taxon>
        <taxon>Pseudomonadota</taxon>
        <taxon>Alphaproteobacteria</taxon>
        <taxon>Sphingomonadales</taxon>
        <taxon>Rhizorhabdaceae</taxon>
        <taxon>Edaphosphingomonas</taxon>
    </lineage>
</organism>
<dbReference type="AlphaFoldDB" id="A0A1S1HD25"/>
<comment type="subcellular location">
    <subcellularLocation>
        <location evidence="5">Cytoplasm</location>
    </subcellularLocation>
</comment>
<reference evidence="7 8" key="1">
    <citation type="submission" date="2016-09" db="EMBL/GenBank/DDBJ databases">
        <title>Metabolic pathway, cell adaptation mechanisms and a novel monoxygenase revealed through proteogenomic-transcription analysis of a Sphingomonas haloaromaticamans strain degrading the fungicide ortho-phenylphenol.</title>
        <authorList>
            <person name="Perruchon C."/>
            <person name="Papadopoulou E.S."/>
            <person name="Rousidou C."/>
            <person name="Vasileiadis S."/>
            <person name="Tanou G."/>
            <person name="Amoutzias G."/>
            <person name="Molassiotis A."/>
            <person name="Karpouzas D.G."/>
        </authorList>
    </citation>
    <scope>NUCLEOTIDE SEQUENCE [LARGE SCALE GENOMIC DNA]</scope>
    <source>
        <strain evidence="7 8">P3</strain>
    </source>
</reference>
<proteinExistence type="inferred from homology"/>
<name>A0A1S1HD25_9SPHN</name>